<dbReference type="InterPro" id="IPR005503">
    <property type="entry name" value="FliL"/>
</dbReference>
<evidence type="ECO:0000256" key="5">
    <source>
        <dbReference type="ARBA" id="ARBA00022779"/>
    </source>
</evidence>
<gene>
    <name evidence="9" type="ORF">A45J_2216</name>
</gene>
<reference evidence="9" key="1">
    <citation type="submission" date="2019-10" db="EMBL/GenBank/DDBJ databases">
        <title>Metagenomic sequencing of thiosulfate-disproportionating enrichment culture.</title>
        <authorList>
            <person name="Umezawa K."/>
            <person name="Kojima H."/>
            <person name="Fukui M."/>
        </authorList>
    </citation>
    <scope>NUCLEOTIDE SEQUENCE</scope>
    <source>
        <strain evidence="9">45J</strain>
    </source>
</reference>
<name>A0A5J4L450_9ZZZZ</name>
<dbReference type="AlphaFoldDB" id="A0A5J4L450"/>
<keyword evidence="5" id="KW-0283">Flagellar rotation</keyword>
<evidence type="ECO:0000256" key="7">
    <source>
        <dbReference type="ARBA" id="ARBA00023136"/>
    </source>
</evidence>
<evidence type="ECO:0000256" key="4">
    <source>
        <dbReference type="ARBA" id="ARBA00022692"/>
    </source>
</evidence>
<keyword evidence="7 8" id="KW-0472">Membrane</keyword>
<organism evidence="9">
    <name type="scientific">hot springs metagenome</name>
    <dbReference type="NCBI Taxonomy" id="433727"/>
    <lineage>
        <taxon>unclassified sequences</taxon>
        <taxon>metagenomes</taxon>
        <taxon>ecological metagenomes</taxon>
    </lineage>
</organism>
<keyword evidence="3" id="KW-0145">Chemotaxis</keyword>
<keyword evidence="9" id="KW-0969">Cilium</keyword>
<feature type="transmembrane region" description="Helical" evidence="8">
    <location>
        <begin position="25"/>
        <end position="47"/>
    </location>
</feature>
<dbReference type="Pfam" id="PF03748">
    <property type="entry name" value="FliL"/>
    <property type="match status" value="1"/>
</dbReference>
<dbReference type="PANTHER" id="PTHR35091:SF2">
    <property type="entry name" value="FLAGELLAR PROTEIN FLIL"/>
    <property type="match status" value="1"/>
</dbReference>
<comment type="subcellular location">
    <subcellularLocation>
        <location evidence="1">Cell membrane</location>
        <topology evidence="1">Single-pass membrane protein</topology>
    </subcellularLocation>
</comment>
<evidence type="ECO:0000256" key="2">
    <source>
        <dbReference type="ARBA" id="ARBA00022475"/>
    </source>
</evidence>
<dbReference type="GO" id="GO:0071978">
    <property type="term" value="P:bacterial-type flagellum-dependent swarming motility"/>
    <property type="evidence" value="ECO:0007669"/>
    <property type="project" value="TreeGrafter"/>
</dbReference>
<evidence type="ECO:0000256" key="8">
    <source>
        <dbReference type="SAM" id="Phobius"/>
    </source>
</evidence>
<evidence type="ECO:0000256" key="1">
    <source>
        <dbReference type="ARBA" id="ARBA00004162"/>
    </source>
</evidence>
<comment type="caution">
    <text evidence="9">The sequence shown here is derived from an EMBL/GenBank/DDBJ whole genome shotgun (WGS) entry which is preliminary data.</text>
</comment>
<evidence type="ECO:0000313" key="9">
    <source>
        <dbReference type="EMBL" id="GER94453.1"/>
    </source>
</evidence>
<keyword evidence="2" id="KW-1003">Cell membrane</keyword>
<dbReference type="EMBL" id="BLAB01000001">
    <property type="protein sequence ID" value="GER94453.1"/>
    <property type="molecule type" value="Genomic_DNA"/>
</dbReference>
<accession>A0A5J4L450</accession>
<evidence type="ECO:0000256" key="3">
    <source>
        <dbReference type="ARBA" id="ARBA00022500"/>
    </source>
</evidence>
<protein>
    <submittedName>
        <fullName evidence="9">Flagellar basal body-associated protein FliL</fullName>
    </submittedName>
</protein>
<sequence>MVDEKEEKLEGEEERQEPKKKKGKNLVLIIIIAVAVLAGGAGAFFFFTKSGGGKEHKTEETKAQAEGVTFALEPFVVNLSDPTGTRFLKVSLQLELAGPAVMEKAKAKTPQIRDAIITLLTSKTSDALISPEGKLQLKDEINLRINQVLGENSVKNVYLTDFVMQ</sequence>
<keyword evidence="4 8" id="KW-0812">Transmembrane</keyword>
<dbReference type="PANTHER" id="PTHR35091">
    <property type="entry name" value="FLAGELLAR PROTEIN FLIL"/>
    <property type="match status" value="1"/>
</dbReference>
<keyword evidence="6 8" id="KW-1133">Transmembrane helix</keyword>
<keyword evidence="9" id="KW-0966">Cell projection</keyword>
<evidence type="ECO:0000256" key="6">
    <source>
        <dbReference type="ARBA" id="ARBA00022989"/>
    </source>
</evidence>
<dbReference type="GO" id="GO:0005886">
    <property type="term" value="C:plasma membrane"/>
    <property type="evidence" value="ECO:0007669"/>
    <property type="project" value="UniProtKB-SubCell"/>
</dbReference>
<dbReference type="GO" id="GO:0006935">
    <property type="term" value="P:chemotaxis"/>
    <property type="evidence" value="ECO:0007669"/>
    <property type="project" value="UniProtKB-KW"/>
</dbReference>
<keyword evidence="9" id="KW-0282">Flagellum</keyword>
<proteinExistence type="predicted"/>
<dbReference type="GO" id="GO:0009425">
    <property type="term" value="C:bacterial-type flagellum basal body"/>
    <property type="evidence" value="ECO:0007669"/>
    <property type="project" value="InterPro"/>
</dbReference>